<dbReference type="PROSITE" id="PS52016">
    <property type="entry name" value="TONB_DEPENDENT_REC_3"/>
    <property type="match status" value="1"/>
</dbReference>
<dbReference type="Pfam" id="PF07660">
    <property type="entry name" value="STN"/>
    <property type="match status" value="1"/>
</dbReference>
<evidence type="ECO:0000259" key="12">
    <source>
        <dbReference type="SMART" id="SM00965"/>
    </source>
</evidence>
<dbReference type="EMBL" id="JAABOO010000002">
    <property type="protein sequence ID" value="NER13872.1"/>
    <property type="molecule type" value="Genomic_DNA"/>
</dbReference>
<gene>
    <name evidence="13" type="ORF">GWK08_10505</name>
</gene>
<keyword evidence="4" id="KW-0410">Iron transport</keyword>
<dbReference type="SMART" id="SM00965">
    <property type="entry name" value="STN"/>
    <property type="match status" value="1"/>
</dbReference>
<evidence type="ECO:0000256" key="7">
    <source>
        <dbReference type="ARBA" id="ARBA00023077"/>
    </source>
</evidence>
<dbReference type="InterPro" id="IPR023997">
    <property type="entry name" value="TonB-dep_OMP_SusC/RagA_CS"/>
</dbReference>
<keyword evidence="4" id="KW-0406">Ion transport</keyword>
<dbReference type="Proteomes" id="UP000468581">
    <property type="component" value="Unassembled WGS sequence"/>
</dbReference>
<dbReference type="GO" id="GO:0009279">
    <property type="term" value="C:cell outer membrane"/>
    <property type="evidence" value="ECO:0007669"/>
    <property type="project" value="UniProtKB-SubCell"/>
</dbReference>
<dbReference type="AlphaFoldDB" id="A0A6P0UMR9"/>
<dbReference type="InterPro" id="IPR037066">
    <property type="entry name" value="Plug_dom_sf"/>
</dbReference>
<evidence type="ECO:0000256" key="9">
    <source>
        <dbReference type="ARBA" id="ARBA00023237"/>
    </source>
</evidence>
<dbReference type="InterPro" id="IPR012910">
    <property type="entry name" value="Plug_dom"/>
</dbReference>
<dbReference type="InterPro" id="IPR011662">
    <property type="entry name" value="Secretin/TonB_short_N"/>
</dbReference>
<keyword evidence="6" id="KW-0408">Iron</keyword>
<dbReference type="InterPro" id="IPR000531">
    <property type="entry name" value="Beta-barrel_TonB"/>
</dbReference>
<evidence type="ECO:0000256" key="11">
    <source>
        <dbReference type="RuleBase" id="RU003357"/>
    </source>
</evidence>
<dbReference type="Pfam" id="PF13715">
    <property type="entry name" value="CarbopepD_reg_2"/>
    <property type="match status" value="1"/>
</dbReference>
<dbReference type="GO" id="GO:0006826">
    <property type="term" value="P:iron ion transport"/>
    <property type="evidence" value="ECO:0007669"/>
    <property type="project" value="UniProtKB-KW"/>
</dbReference>
<keyword evidence="3 10" id="KW-1134">Transmembrane beta strand</keyword>
<dbReference type="SUPFAM" id="SSF56935">
    <property type="entry name" value="Porins"/>
    <property type="match status" value="1"/>
</dbReference>
<keyword evidence="2 10" id="KW-0813">Transport</keyword>
<dbReference type="FunFam" id="2.60.40.1120:FF:000003">
    <property type="entry name" value="Outer membrane protein Omp121"/>
    <property type="match status" value="1"/>
</dbReference>
<dbReference type="Pfam" id="PF00593">
    <property type="entry name" value="TonB_dep_Rec_b-barrel"/>
    <property type="match status" value="1"/>
</dbReference>
<evidence type="ECO:0000256" key="2">
    <source>
        <dbReference type="ARBA" id="ARBA00022448"/>
    </source>
</evidence>
<dbReference type="RefSeq" id="WP_163607074.1">
    <property type="nucleotide sequence ID" value="NZ_JAABOO010000002.1"/>
</dbReference>
<feature type="domain" description="Secretin/TonB short N-terminal" evidence="12">
    <location>
        <begin position="47"/>
        <end position="98"/>
    </location>
</feature>
<keyword evidence="14" id="KW-1185">Reference proteome</keyword>
<reference evidence="13 14" key="1">
    <citation type="submission" date="2020-01" db="EMBL/GenBank/DDBJ databases">
        <title>Leptobacterium flavescens.</title>
        <authorList>
            <person name="Wang G."/>
        </authorList>
    </citation>
    <scope>NUCLEOTIDE SEQUENCE [LARGE SCALE GENOMIC DNA]</scope>
    <source>
        <strain evidence="13 14">KCTC 22160</strain>
    </source>
</reference>
<dbReference type="NCBIfam" id="TIGR04057">
    <property type="entry name" value="SusC_RagA_signa"/>
    <property type="match status" value="1"/>
</dbReference>
<keyword evidence="5 10" id="KW-0812">Transmembrane</keyword>
<evidence type="ECO:0000256" key="6">
    <source>
        <dbReference type="ARBA" id="ARBA00023004"/>
    </source>
</evidence>
<evidence type="ECO:0000256" key="8">
    <source>
        <dbReference type="ARBA" id="ARBA00023136"/>
    </source>
</evidence>
<dbReference type="InterPro" id="IPR039426">
    <property type="entry name" value="TonB-dep_rcpt-like"/>
</dbReference>
<evidence type="ECO:0000256" key="3">
    <source>
        <dbReference type="ARBA" id="ARBA00022452"/>
    </source>
</evidence>
<dbReference type="InterPro" id="IPR008969">
    <property type="entry name" value="CarboxyPept-like_regulatory"/>
</dbReference>
<dbReference type="InterPro" id="IPR036942">
    <property type="entry name" value="Beta-barrel_TonB_sf"/>
</dbReference>
<name>A0A6P0UMR9_9FLAO</name>
<evidence type="ECO:0000313" key="13">
    <source>
        <dbReference type="EMBL" id="NER13872.1"/>
    </source>
</evidence>
<accession>A0A6P0UMR9</accession>
<dbReference type="InterPro" id="IPR023996">
    <property type="entry name" value="TonB-dep_OMP_SusC/RagA"/>
</dbReference>
<organism evidence="13 14">
    <name type="scientific">Leptobacterium flavescens</name>
    <dbReference type="NCBI Taxonomy" id="472055"/>
    <lineage>
        <taxon>Bacteria</taxon>
        <taxon>Pseudomonadati</taxon>
        <taxon>Bacteroidota</taxon>
        <taxon>Flavobacteriia</taxon>
        <taxon>Flavobacteriales</taxon>
        <taxon>Flavobacteriaceae</taxon>
        <taxon>Leptobacterium</taxon>
    </lineage>
</organism>
<keyword evidence="8 10" id="KW-0472">Membrane</keyword>
<evidence type="ECO:0000313" key="14">
    <source>
        <dbReference type="Proteomes" id="UP000468581"/>
    </source>
</evidence>
<comment type="similarity">
    <text evidence="10 11">Belongs to the TonB-dependent receptor family.</text>
</comment>
<dbReference type="Gene3D" id="2.170.130.10">
    <property type="entry name" value="TonB-dependent receptor, plug domain"/>
    <property type="match status" value="1"/>
</dbReference>
<keyword evidence="9 10" id="KW-0998">Cell outer membrane</keyword>
<comment type="subcellular location">
    <subcellularLocation>
        <location evidence="1 10">Cell outer membrane</location>
        <topology evidence="1 10">Multi-pass membrane protein</topology>
    </subcellularLocation>
</comment>
<evidence type="ECO:0000256" key="10">
    <source>
        <dbReference type="PROSITE-ProRule" id="PRU01360"/>
    </source>
</evidence>
<dbReference type="Gene3D" id="2.40.170.20">
    <property type="entry name" value="TonB-dependent receptor, beta-barrel domain"/>
    <property type="match status" value="1"/>
</dbReference>
<evidence type="ECO:0000256" key="4">
    <source>
        <dbReference type="ARBA" id="ARBA00022496"/>
    </source>
</evidence>
<sequence length="1159" mass="127936">MKIYAVLLCISIAKLFADNTYAQNISLKMRNVELKTIFTEIEKKSEYSFFYNNSLVDVSKKKSLNVENKEVLDVLSTLLKNTEIDYKIFKKQIILFPKNNVSIGNLLKELLEKNEQTVNSDANDVGDANLENVEAIFEDAVQDLVSGNVSDNNGTPLIGVSVVIKGTTTGTQTDFDGNYQIDAKQGDILVFSYIGMQTTEITVGTSKTINVTMQESVNSLEEVIVVAYGTAKKGDFTGSATKIDAKTIEKRTLTNVANVLDGASAGVRVTPASGQPGSGPAIRVRGIGSVNASSAPLIVLDGVQFDGNISSLNANDIESFTVLKDAASTSLYGARAANGVVIITTKRGRSGQADQFSLNVSQGITSRSIPEYDRVNASQYYPLMWEALRNSLSISGNTPIDQANQLATDGIFDELLTNPFNVPNDQIVGTDGLLNPNAQLLYPDDLDWQEPLIRSGSRSNIDFSYRGASQTTDYFVSLSYLNEKGFLINTDFERITGRINVNTKLNDWFKTGLNLSYANSVSNQQTAATNAFVNPFFSARAVAPIYPVFLHDPVTGEFILDDNGDRIFDPGANRVGGTSGRHVVQETMLNVDRDEINTISARTYAEFHFLKDFTFTFNATLDKRFFRNEDLNNRITGDGAPDGNASRTSNLFTSITYNQLLNYTRDFDKHSISVLLGHESYRTEREFLTGTRTQQVADGNTELDNFVTTTNLSSQTDEQSTEGYFSRFSYDYDDKYYLSGSYRRDGSSRFDPDVRWGNFFSVGGAWRLDRENFMADLPWVNALKLRASYGEVGNDNLGFFVSQELFSLGFNNEANPGILSASSGNPNLKWEVNVQTDVAVEYGLFNNRISGTIEYYNRESKDLLFNVPLPREAGLDNIPSNIGSMENRGFEFDISADIITKPDFKWNLNLNAATIENEITELPQEEIITGTKKLVVGGDIFAFFLREWAGVDPADGSGLFILDPELGAVGDSDVRTVDGQVVTTNQNKALRSFVGTSLPDVFGSFTNTFTYKGFELSFLFTYQLGGLTLDNNYGALIHSGTYGNSLHTDILDRWQQPGDITDIPRLDADQVNTFGAQSTRFFIKSDFLALRQASISYTFRNDSFTESLGLNSARIYATGENIFIASGRSGFDAGQNFNGTTQNRFTPSRVIAFGVNVTF</sequence>
<evidence type="ECO:0000256" key="5">
    <source>
        <dbReference type="ARBA" id="ARBA00022692"/>
    </source>
</evidence>
<keyword evidence="7 11" id="KW-0798">TonB box</keyword>
<dbReference type="SUPFAM" id="SSF49464">
    <property type="entry name" value="Carboxypeptidase regulatory domain-like"/>
    <property type="match status" value="1"/>
</dbReference>
<dbReference type="Pfam" id="PF07715">
    <property type="entry name" value="Plug"/>
    <property type="match status" value="1"/>
</dbReference>
<dbReference type="Gene3D" id="2.60.40.1120">
    <property type="entry name" value="Carboxypeptidase-like, regulatory domain"/>
    <property type="match status" value="1"/>
</dbReference>
<protein>
    <submittedName>
        <fullName evidence="13">SusC/RagA family TonB-linked outer membrane protein</fullName>
    </submittedName>
</protein>
<dbReference type="NCBIfam" id="TIGR04056">
    <property type="entry name" value="OMP_RagA_SusC"/>
    <property type="match status" value="1"/>
</dbReference>
<evidence type="ECO:0000256" key="1">
    <source>
        <dbReference type="ARBA" id="ARBA00004571"/>
    </source>
</evidence>
<proteinExistence type="inferred from homology"/>
<comment type="caution">
    <text evidence="13">The sequence shown here is derived from an EMBL/GenBank/DDBJ whole genome shotgun (WGS) entry which is preliminary data.</text>
</comment>